<keyword evidence="2" id="KW-1185">Reference proteome</keyword>
<gene>
    <name evidence="1" type="ORF">FDK22_03265</name>
</gene>
<dbReference type="Proteomes" id="UP000308901">
    <property type="component" value="Unassembled WGS sequence"/>
</dbReference>
<reference evidence="1 2" key="1">
    <citation type="submission" date="2019-05" db="EMBL/GenBank/DDBJ databases">
        <title>Arcobacter sp. nov., isolated from sea sediment.</title>
        <authorList>
            <person name="Kim W."/>
        </authorList>
    </citation>
    <scope>NUCLEOTIDE SEQUENCE [LARGE SCALE GENOMIC DNA]</scope>
    <source>
        <strain evidence="1 2">CAU 1517</strain>
    </source>
</reference>
<evidence type="ECO:0008006" key="3">
    <source>
        <dbReference type="Google" id="ProtNLM"/>
    </source>
</evidence>
<dbReference type="EMBL" id="VANU01000001">
    <property type="protein sequence ID" value="TLP41053.1"/>
    <property type="molecule type" value="Genomic_DNA"/>
</dbReference>
<dbReference type="RefSeq" id="WP_138151455.1">
    <property type="nucleotide sequence ID" value="NZ_VANU01000001.1"/>
</dbReference>
<accession>A0A5R8Y5W2</accession>
<evidence type="ECO:0000313" key="2">
    <source>
        <dbReference type="Proteomes" id="UP000308901"/>
    </source>
</evidence>
<name>A0A5R8Y5W2_9BACT</name>
<evidence type="ECO:0000313" key="1">
    <source>
        <dbReference type="EMBL" id="TLP41053.1"/>
    </source>
</evidence>
<comment type="caution">
    <text evidence="1">The sequence shown here is derived from an EMBL/GenBank/DDBJ whole genome shotgun (WGS) entry which is preliminary data.</text>
</comment>
<sequence length="92" mass="10880">MNRKYEETFFSDGGVVPSETKNDGSKNDFYKIPDWVEDVDDLHEYLQLDGYEFNILKSLWSRLGNRHGATNPIREAKKCLHYAEKRLKRVQK</sequence>
<dbReference type="AlphaFoldDB" id="A0A5R8Y5W2"/>
<organism evidence="1 2">
    <name type="scientific">Arcobacter arenosus</name>
    <dbReference type="NCBI Taxonomy" id="2576037"/>
    <lineage>
        <taxon>Bacteria</taxon>
        <taxon>Pseudomonadati</taxon>
        <taxon>Campylobacterota</taxon>
        <taxon>Epsilonproteobacteria</taxon>
        <taxon>Campylobacterales</taxon>
        <taxon>Arcobacteraceae</taxon>
        <taxon>Arcobacter</taxon>
    </lineage>
</organism>
<protein>
    <recommendedName>
        <fullName evidence="3">DUF3310 domain-containing protein</fullName>
    </recommendedName>
</protein>
<proteinExistence type="predicted"/>